<dbReference type="CDD" id="cd01107">
    <property type="entry name" value="HTH_BmrR"/>
    <property type="match status" value="1"/>
</dbReference>
<dbReference type="Pfam" id="PF13411">
    <property type="entry name" value="MerR_1"/>
    <property type="match status" value="1"/>
</dbReference>
<dbReference type="PANTHER" id="PTHR30204:SF97">
    <property type="entry name" value="MERR FAMILY REGULATORY PROTEIN"/>
    <property type="match status" value="1"/>
</dbReference>
<dbReference type="InterPro" id="IPR047057">
    <property type="entry name" value="MerR_fam"/>
</dbReference>
<dbReference type="InterPro" id="IPR029442">
    <property type="entry name" value="GyrI-like"/>
</dbReference>
<dbReference type="InterPro" id="IPR000551">
    <property type="entry name" value="MerR-type_HTH_dom"/>
</dbReference>
<dbReference type="Pfam" id="PF06445">
    <property type="entry name" value="GyrI-like"/>
    <property type="match status" value="1"/>
</dbReference>
<dbReference type="Gene3D" id="3.20.80.10">
    <property type="entry name" value="Regulatory factor, effector binding domain"/>
    <property type="match status" value="1"/>
</dbReference>
<evidence type="ECO:0000259" key="2">
    <source>
        <dbReference type="PROSITE" id="PS50937"/>
    </source>
</evidence>
<evidence type="ECO:0000313" key="3">
    <source>
        <dbReference type="EMBL" id="GCE13527.1"/>
    </source>
</evidence>
<gene>
    <name evidence="3" type="ORF">KTT_33860</name>
</gene>
<sequence length="275" mass="31230">MQNVLKIGEFAQVSQVSIATLRHYEKLGLFKPAVLDPDTGYRYYALDQMSYLNRILVLKELGFSLEQIAYLIKEGISLERMRGMFQLRQAQIQQMIETEQARLTRIAAHLYHIEQEGKMPTYEIVPKNVDQLFVASLRATVPVVGGIDHSFRKIEAYLRSHTIFPASPSLLLLYSRSVEREEGLYIDVEAAIPISNSPPDNEQITVRTLAGGLMASTIHTGQDLFLGMAHASLYRWINDNGYRIVAPPRQIRLRHEEGLDPAEYITEVQFPIAGK</sequence>
<dbReference type="InterPro" id="IPR009061">
    <property type="entry name" value="DNA-bd_dom_put_sf"/>
</dbReference>
<evidence type="ECO:0000313" key="4">
    <source>
        <dbReference type="Proteomes" id="UP000287352"/>
    </source>
</evidence>
<keyword evidence="1" id="KW-0238">DNA-binding</keyword>
<protein>
    <submittedName>
        <fullName evidence="3">MerR family transcriptional regulator</fullName>
    </submittedName>
</protein>
<dbReference type="PROSITE" id="PS00552">
    <property type="entry name" value="HTH_MERR_1"/>
    <property type="match status" value="1"/>
</dbReference>
<dbReference type="Gene3D" id="1.10.1660.10">
    <property type="match status" value="1"/>
</dbReference>
<dbReference type="PANTHER" id="PTHR30204">
    <property type="entry name" value="REDOX-CYCLING DRUG-SENSING TRANSCRIPTIONAL ACTIVATOR SOXR"/>
    <property type="match status" value="1"/>
</dbReference>
<dbReference type="SUPFAM" id="SSF46955">
    <property type="entry name" value="Putative DNA-binding domain"/>
    <property type="match status" value="1"/>
</dbReference>
<comment type="caution">
    <text evidence="3">The sequence shown here is derived from an EMBL/GenBank/DDBJ whole genome shotgun (WGS) entry which is preliminary data.</text>
</comment>
<keyword evidence="4" id="KW-1185">Reference proteome</keyword>
<dbReference type="GO" id="GO:0003700">
    <property type="term" value="F:DNA-binding transcription factor activity"/>
    <property type="evidence" value="ECO:0007669"/>
    <property type="project" value="InterPro"/>
</dbReference>
<organism evidence="3 4">
    <name type="scientific">Tengunoibacter tsumagoiensis</name>
    <dbReference type="NCBI Taxonomy" id="2014871"/>
    <lineage>
        <taxon>Bacteria</taxon>
        <taxon>Bacillati</taxon>
        <taxon>Chloroflexota</taxon>
        <taxon>Ktedonobacteria</taxon>
        <taxon>Ktedonobacterales</taxon>
        <taxon>Dictyobacteraceae</taxon>
        <taxon>Tengunoibacter</taxon>
    </lineage>
</organism>
<proteinExistence type="predicted"/>
<dbReference type="Proteomes" id="UP000287352">
    <property type="component" value="Unassembled WGS sequence"/>
</dbReference>
<dbReference type="GO" id="GO:0003677">
    <property type="term" value="F:DNA binding"/>
    <property type="evidence" value="ECO:0007669"/>
    <property type="project" value="UniProtKB-KW"/>
</dbReference>
<dbReference type="AlphaFoldDB" id="A0A402A301"/>
<accession>A0A402A301</accession>
<feature type="domain" description="HTH merR-type" evidence="2">
    <location>
        <begin position="4"/>
        <end position="74"/>
    </location>
</feature>
<name>A0A402A301_9CHLR</name>
<dbReference type="InterPro" id="IPR011256">
    <property type="entry name" value="Reg_factor_effector_dom_sf"/>
</dbReference>
<evidence type="ECO:0000256" key="1">
    <source>
        <dbReference type="ARBA" id="ARBA00023125"/>
    </source>
</evidence>
<dbReference type="PROSITE" id="PS50937">
    <property type="entry name" value="HTH_MERR_2"/>
    <property type="match status" value="1"/>
</dbReference>
<dbReference type="SMART" id="SM00422">
    <property type="entry name" value="HTH_MERR"/>
    <property type="match status" value="1"/>
</dbReference>
<dbReference type="SMART" id="SM00871">
    <property type="entry name" value="AraC_E_bind"/>
    <property type="match status" value="1"/>
</dbReference>
<dbReference type="EMBL" id="BIFR01000001">
    <property type="protein sequence ID" value="GCE13527.1"/>
    <property type="molecule type" value="Genomic_DNA"/>
</dbReference>
<reference evidence="4" key="1">
    <citation type="submission" date="2018-12" db="EMBL/GenBank/DDBJ databases">
        <title>Tengunoibacter tsumagoiensis gen. nov., sp. nov., Dictyobacter kobayashii sp. nov., D. alpinus sp. nov., and D. joshuensis sp. nov. and description of Dictyobacteraceae fam. nov. within the order Ktedonobacterales isolated from Tengu-no-mugimeshi.</title>
        <authorList>
            <person name="Wang C.M."/>
            <person name="Zheng Y."/>
            <person name="Sakai Y."/>
            <person name="Toyoda A."/>
            <person name="Minakuchi Y."/>
            <person name="Abe K."/>
            <person name="Yokota A."/>
            <person name="Yabe S."/>
        </authorList>
    </citation>
    <scope>NUCLEOTIDE SEQUENCE [LARGE SCALE GENOMIC DNA]</scope>
    <source>
        <strain evidence="4">Uno3</strain>
    </source>
</reference>
<dbReference type="InterPro" id="IPR010499">
    <property type="entry name" value="AraC_E-bd"/>
</dbReference>
<dbReference type="SUPFAM" id="SSF55136">
    <property type="entry name" value="Probable bacterial effector-binding domain"/>
    <property type="match status" value="1"/>
</dbReference>